<evidence type="ECO:0000313" key="6">
    <source>
        <dbReference type="Proteomes" id="UP000031166"/>
    </source>
</evidence>
<comment type="caution">
    <text evidence="5">The sequence shown here is derived from an EMBL/GenBank/DDBJ whole genome shotgun (WGS) entry which is preliminary data.</text>
</comment>
<evidence type="ECO:0000256" key="2">
    <source>
        <dbReference type="ARBA" id="ARBA00023125"/>
    </source>
</evidence>
<dbReference type="PANTHER" id="PTHR38445:SF9">
    <property type="entry name" value="HTH-TYPE TRANSCRIPTIONAL REPRESSOR YTRA"/>
    <property type="match status" value="1"/>
</dbReference>
<dbReference type="InterPro" id="IPR000524">
    <property type="entry name" value="Tscrpt_reg_HTH_GntR"/>
</dbReference>
<feature type="domain" description="HTH gntR-type" evidence="4">
    <location>
        <begin position="11"/>
        <end position="79"/>
    </location>
</feature>
<keyword evidence="1" id="KW-0805">Transcription regulation</keyword>
<name>A0A0B4DNU0_9CAUL</name>
<dbReference type="Pfam" id="PF00392">
    <property type="entry name" value="GntR"/>
    <property type="match status" value="1"/>
</dbReference>
<accession>A0A0B4DNU0</accession>
<gene>
    <name evidence="5" type="ORF">RM53_14425</name>
</gene>
<reference evidence="5 6" key="1">
    <citation type="submission" date="2014-12" db="EMBL/GenBank/DDBJ databases">
        <title>Genome sequencing of Brevundimonas nasdae TPW30.</title>
        <authorList>
            <person name="Tan P.W."/>
            <person name="Chan K.-G."/>
        </authorList>
    </citation>
    <scope>NUCLEOTIDE SEQUENCE [LARGE SCALE GENOMIC DNA]</scope>
    <source>
        <strain evidence="5 6">TPW30</strain>
    </source>
</reference>
<keyword evidence="2" id="KW-0238">DNA-binding</keyword>
<organism evidence="5 6">
    <name type="scientific">Brevundimonas nasdae</name>
    <dbReference type="NCBI Taxonomy" id="172043"/>
    <lineage>
        <taxon>Bacteria</taxon>
        <taxon>Pseudomonadati</taxon>
        <taxon>Pseudomonadota</taxon>
        <taxon>Alphaproteobacteria</taxon>
        <taxon>Caulobacterales</taxon>
        <taxon>Caulobacteraceae</taxon>
        <taxon>Brevundimonas</taxon>
    </lineage>
</organism>
<dbReference type="GO" id="GO:0003700">
    <property type="term" value="F:DNA-binding transcription factor activity"/>
    <property type="evidence" value="ECO:0007669"/>
    <property type="project" value="InterPro"/>
</dbReference>
<dbReference type="AlphaFoldDB" id="A0A0B4DNU0"/>
<dbReference type="PROSITE" id="PS50949">
    <property type="entry name" value="HTH_GNTR"/>
    <property type="match status" value="1"/>
</dbReference>
<protein>
    <recommendedName>
        <fullName evidence="4">HTH gntR-type domain-containing protein</fullName>
    </recommendedName>
</protein>
<dbReference type="SUPFAM" id="SSF46785">
    <property type="entry name" value="Winged helix' DNA-binding domain"/>
    <property type="match status" value="1"/>
</dbReference>
<dbReference type="InterPro" id="IPR036388">
    <property type="entry name" value="WH-like_DNA-bd_sf"/>
</dbReference>
<dbReference type="GO" id="GO:0003677">
    <property type="term" value="F:DNA binding"/>
    <property type="evidence" value="ECO:0007669"/>
    <property type="project" value="UniProtKB-KW"/>
</dbReference>
<proteinExistence type="predicted"/>
<dbReference type="Gene3D" id="1.10.10.10">
    <property type="entry name" value="Winged helix-like DNA-binding domain superfamily/Winged helix DNA-binding domain"/>
    <property type="match status" value="1"/>
</dbReference>
<dbReference type="PANTHER" id="PTHR38445">
    <property type="entry name" value="HTH-TYPE TRANSCRIPTIONAL REPRESSOR YTRA"/>
    <property type="match status" value="1"/>
</dbReference>
<dbReference type="EMBL" id="JWSY01000028">
    <property type="protein sequence ID" value="KIC55903.1"/>
    <property type="molecule type" value="Genomic_DNA"/>
</dbReference>
<keyword evidence="3" id="KW-0804">Transcription</keyword>
<dbReference type="CDD" id="cd07377">
    <property type="entry name" value="WHTH_GntR"/>
    <property type="match status" value="1"/>
</dbReference>
<dbReference type="SMART" id="SM00345">
    <property type="entry name" value="HTH_GNTR"/>
    <property type="match status" value="1"/>
</dbReference>
<dbReference type="Proteomes" id="UP000031166">
    <property type="component" value="Unassembled WGS sequence"/>
</dbReference>
<sequence>MLFALPPADGRPIYLQIMDEVRRMIAVDVLGPDTPLPSVRQLAADLRVNPNTVAQAYRELERDGVVYVRRGQGTFVRGSAATGDLKRTQALVVAERALLDAHRNGLTAEDLIAALAKLNGEGDAS</sequence>
<evidence type="ECO:0000259" key="4">
    <source>
        <dbReference type="PROSITE" id="PS50949"/>
    </source>
</evidence>
<evidence type="ECO:0000313" key="5">
    <source>
        <dbReference type="EMBL" id="KIC55903.1"/>
    </source>
</evidence>
<evidence type="ECO:0000256" key="3">
    <source>
        <dbReference type="ARBA" id="ARBA00023163"/>
    </source>
</evidence>
<dbReference type="InterPro" id="IPR036390">
    <property type="entry name" value="WH_DNA-bd_sf"/>
</dbReference>
<evidence type="ECO:0000256" key="1">
    <source>
        <dbReference type="ARBA" id="ARBA00023015"/>
    </source>
</evidence>